<proteinExistence type="predicted"/>
<reference evidence="1 2" key="1">
    <citation type="journal article" date="2015" name="Genome Biol.">
        <title>Comparative genomics of Steinernema reveals deeply conserved gene regulatory networks.</title>
        <authorList>
            <person name="Dillman A.R."/>
            <person name="Macchietto M."/>
            <person name="Porter C.F."/>
            <person name="Rogers A."/>
            <person name="Williams B."/>
            <person name="Antoshechkin I."/>
            <person name="Lee M.M."/>
            <person name="Goodwin Z."/>
            <person name="Lu X."/>
            <person name="Lewis E.E."/>
            <person name="Goodrich-Blair H."/>
            <person name="Stock S.P."/>
            <person name="Adams B.J."/>
            <person name="Sternberg P.W."/>
            <person name="Mortazavi A."/>
        </authorList>
    </citation>
    <scope>NUCLEOTIDE SEQUENCE [LARGE SCALE GENOMIC DNA]</scope>
    <source>
        <strain evidence="1 2">ALL</strain>
    </source>
</reference>
<organism evidence="1 2">
    <name type="scientific">Steinernema carpocapsae</name>
    <name type="common">Entomopathogenic nematode</name>
    <dbReference type="NCBI Taxonomy" id="34508"/>
    <lineage>
        <taxon>Eukaryota</taxon>
        <taxon>Metazoa</taxon>
        <taxon>Ecdysozoa</taxon>
        <taxon>Nematoda</taxon>
        <taxon>Chromadorea</taxon>
        <taxon>Rhabditida</taxon>
        <taxon>Tylenchina</taxon>
        <taxon>Panagrolaimomorpha</taxon>
        <taxon>Strongyloidoidea</taxon>
        <taxon>Steinernematidae</taxon>
        <taxon>Steinernema</taxon>
    </lineage>
</organism>
<sequence>MSRLTAKYTLRQANRCPSTFEKTNPELCDFLDPLLSSLINELTKGFAKTSQQNDRETTPYKSPLHWLIYPRQRTVDNHRKQWPLLHD</sequence>
<reference evidence="1 2" key="2">
    <citation type="journal article" date="2019" name="G3 (Bethesda)">
        <title>Hybrid Assembly of the Genome of the Entomopathogenic Nematode Steinernema carpocapsae Identifies the X-Chromosome.</title>
        <authorList>
            <person name="Serra L."/>
            <person name="Macchietto M."/>
            <person name="Macias-Munoz A."/>
            <person name="McGill C.J."/>
            <person name="Rodriguez I.M."/>
            <person name="Rodriguez B."/>
            <person name="Murad R."/>
            <person name="Mortazavi A."/>
        </authorList>
    </citation>
    <scope>NUCLEOTIDE SEQUENCE [LARGE SCALE GENOMIC DNA]</scope>
    <source>
        <strain evidence="1 2">ALL</strain>
    </source>
</reference>
<comment type="caution">
    <text evidence="1">The sequence shown here is derived from an EMBL/GenBank/DDBJ whole genome shotgun (WGS) entry which is preliminary data.</text>
</comment>
<evidence type="ECO:0000313" key="2">
    <source>
        <dbReference type="Proteomes" id="UP000298663"/>
    </source>
</evidence>
<gene>
    <name evidence="1" type="ORF">L596_009132</name>
</gene>
<accession>A0A4U5PER5</accession>
<name>A0A4U5PER5_STECR</name>
<keyword evidence="2" id="KW-1185">Reference proteome</keyword>
<protein>
    <submittedName>
        <fullName evidence="1">Uncharacterized protein</fullName>
    </submittedName>
</protein>
<dbReference type="AlphaFoldDB" id="A0A4U5PER5"/>
<evidence type="ECO:0000313" key="1">
    <source>
        <dbReference type="EMBL" id="TKR94900.1"/>
    </source>
</evidence>
<dbReference type="EMBL" id="AZBU02000002">
    <property type="protein sequence ID" value="TKR94900.1"/>
    <property type="molecule type" value="Genomic_DNA"/>
</dbReference>
<dbReference type="Proteomes" id="UP000298663">
    <property type="component" value="Unassembled WGS sequence"/>
</dbReference>